<dbReference type="Gene3D" id="3.40.50.1100">
    <property type="match status" value="1"/>
</dbReference>
<evidence type="ECO:0000313" key="2">
    <source>
        <dbReference type="EMBL" id="ADQ38308.1"/>
    </source>
</evidence>
<dbReference type="InterPro" id="IPR036052">
    <property type="entry name" value="TrpB-like_PALP_sf"/>
</dbReference>
<proteinExistence type="predicted"/>
<reference evidence="2" key="1">
    <citation type="journal article" date="2011" name="Mol. Plant Microbe Interact.">
        <title>The Pseudomonas secondary metabolite 2,4-diacetylphloroglucinol is a signal inducing rhizoplane expression of Azospirillum genes involved in plant-growth promotion.</title>
        <authorList>
            <person name="Combes-Meynet E."/>
            <person name="Pothier J.F."/>
            <person name="Moenne-Loccoz Y."/>
            <person name="Prigent-Combaret C."/>
        </authorList>
    </citation>
    <scope>NUCLEOTIDE SEQUENCE</scope>
    <source>
        <strain evidence="2">Sp245</strain>
    </source>
</reference>
<protein>
    <submittedName>
        <fullName evidence="2">Threonine dehydratase</fullName>
    </submittedName>
</protein>
<evidence type="ECO:0000256" key="1">
    <source>
        <dbReference type="SAM" id="MobiDB-lite"/>
    </source>
</evidence>
<feature type="non-terminal residue" evidence="2">
    <location>
        <position position="1"/>
    </location>
</feature>
<feature type="compositionally biased region" description="Low complexity" evidence="1">
    <location>
        <begin position="177"/>
        <end position="186"/>
    </location>
</feature>
<organism evidence="2">
    <name type="scientific">Azospirillum baldaniorum</name>
    <dbReference type="NCBI Taxonomy" id="1064539"/>
    <lineage>
        <taxon>Bacteria</taxon>
        <taxon>Pseudomonadati</taxon>
        <taxon>Pseudomonadota</taxon>
        <taxon>Alphaproteobacteria</taxon>
        <taxon>Rhodospirillales</taxon>
        <taxon>Azospirillaceae</taxon>
        <taxon>Azospirillum</taxon>
    </lineage>
</organism>
<feature type="region of interest" description="Disordered" evidence="1">
    <location>
        <begin position="106"/>
        <end position="201"/>
    </location>
</feature>
<feature type="compositionally biased region" description="Basic residues" evidence="1">
    <location>
        <begin position="129"/>
        <end position="157"/>
    </location>
</feature>
<dbReference type="SUPFAM" id="SSF53686">
    <property type="entry name" value="Tryptophan synthase beta subunit-like PLP-dependent enzymes"/>
    <property type="match status" value="1"/>
</dbReference>
<name>E5DGB4_9PROT</name>
<dbReference type="AlphaFoldDB" id="E5DGB4"/>
<dbReference type="EMBL" id="GU291825">
    <property type="protein sequence ID" value="ADQ38308.1"/>
    <property type="molecule type" value="Genomic_DNA"/>
</dbReference>
<accession>E5DGB4</accession>
<sequence length="238" mass="25105">RGGSAPLFPSMRQALAGQLIHFGGATIGDGISVKAPGAVTLSAGPADIVDAVVEVGEPRLEEAVYRLVTVQKLVAEGAGAAGLAAVLDDPERFRGKRVGIVVSRWQHRRAHPGAGDDARAGLRGAHGAAAHRHHRRSRRARPRRPPARRGRGQHRRGASPAPVPRRAGPHGRDRRGAGNPRAQPRAAPRRPHGGGGLSDGADDRHFLTCGGMTHKGHPHIRALFAASTSCDRLIGQRE</sequence>